<evidence type="ECO:0000313" key="5">
    <source>
        <dbReference type="Proteomes" id="UP000240957"/>
    </source>
</evidence>
<evidence type="ECO:0000313" key="4">
    <source>
        <dbReference type="EMBL" id="RFC84927.1"/>
    </source>
</evidence>
<dbReference type="Proteomes" id="UP001595455">
    <property type="component" value="Unassembled WGS sequence"/>
</dbReference>
<dbReference type="Proteomes" id="UP000240957">
    <property type="component" value="Unassembled WGS sequence"/>
</dbReference>
<evidence type="ECO:0000313" key="3">
    <source>
        <dbReference type="EMBL" id="MFC2993885.1"/>
    </source>
</evidence>
<feature type="coiled-coil region" evidence="1">
    <location>
        <begin position="54"/>
        <end position="89"/>
    </location>
</feature>
<dbReference type="AlphaFoldDB" id="A0A371YTY5"/>
<evidence type="ECO:0000313" key="6">
    <source>
        <dbReference type="Proteomes" id="UP001595455"/>
    </source>
</evidence>
<accession>A0A371YTY5</accession>
<dbReference type="RefSeq" id="WP_107006988.1">
    <property type="nucleotide sequence ID" value="NZ_JBHRSF010000003.1"/>
</dbReference>
<dbReference type="EMBL" id="JBHRSF010000003">
    <property type="protein sequence ID" value="MFC2993885.1"/>
    <property type="molecule type" value="Genomic_DNA"/>
</dbReference>
<keyword evidence="6" id="KW-1185">Reference proteome</keyword>
<reference evidence="3" key="4">
    <citation type="submission" date="2024-09" db="EMBL/GenBank/DDBJ databases">
        <authorList>
            <person name="Sun Q."/>
            <person name="Mori K."/>
        </authorList>
    </citation>
    <scope>NUCLEOTIDE SEQUENCE</scope>
    <source>
        <strain evidence="3">KCTC 62575</strain>
    </source>
</reference>
<protein>
    <submittedName>
        <fullName evidence="4">Uncharacterized protein</fullName>
    </submittedName>
</protein>
<keyword evidence="2" id="KW-0732">Signal</keyword>
<feature type="chain" id="PRO_5016960106" evidence="2">
    <location>
        <begin position="21"/>
        <end position="171"/>
    </location>
</feature>
<evidence type="ECO:0000256" key="2">
    <source>
        <dbReference type="SAM" id="SignalP"/>
    </source>
</evidence>
<reference evidence="6" key="3">
    <citation type="journal article" date="2019" name="Int. J. Syst. Evol. Microbiol.">
        <title>The Global Catalogue of Microorganisms (GCM) 10K type strain sequencing project: providing services to taxonomists for standard genome sequencing and annotation.</title>
        <authorList>
            <consortium name="The Broad Institute Genomics Platform"/>
            <consortium name="The Broad Institute Genome Sequencing Center for Infectious Disease"/>
            <person name="Wu L."/>
            <person name="Ma J."/>
        </authorList>
    </citation>
    <scope>NUCLEOTIDE SEQUENCE [LARGE SCALE GENOMIC DNA]</scope>
    <source>
        <strain evidence="6">KCTC 62575</strain>
    </source>
</reference>
<sequence>MTGKIYCSIFLFCLETYAIAADQVNLENNDQIKNKTSFIKYDFFKHLKKDKNQQIDIEKAIEIANEDLNQEQKKLAEEHEQELKNYSVLSNQIYADERFKLFNYTAFTSDDFKNRVSAGQSIHQEVQGLNISMGYGMEFKLNKNNTLGYEYLSSFPYDRGQMVRIYWTKAL</sequence>
<dbReference type="EMBL" id="PYIX02000003">
    <property type="protein sequence ID" value="RFC84927.1"/>
    <property type="molecule type" value="Genomic_DNA"/>
</dbReference>
<gene>
    <name evidence="3" type="ORF">ACFODO_01070</name>
    <name evidence="4" type="ORF">C9E89_003170</name>
</gene>
<comment type="caution">
    <text evidence="4">The sequence shown here is derived from an EMBL/GenBank/DDBJ whole genome shotgun (WGS) entry which is preliminary data.</text>
</comment>
<dbReference type="OrthoDB" id="6710823at2"/>
<feature type="signal peptide" evidence="2">
    <location>
        <begin position="1"/>
        <end position="20"/>
    </location>
</feature>
<evidence type="ECO:0000256" key="1">
    <source>
        <dbReference type="SAM" id="Coils"/>
    </source>
</evidence>
<keyword evidence="1" id="KW-0175">Coiled coil</keyword>
<organism evidence="4 5">
    <name type="scientific">Acinetobacter sichuanensis</name>
    <dbReference type="NCBI Taxonomy" id="2136183"/>
    <lineage>
        <taxon>Bacteria</taxon>
        <taxon>Pseudomonadati</taxon>
        <taxon>Pseudomonadota</taxon>
        <taxon>Gammaproteobacteria</taxon>
        <taxon>Moraxellales</taxon>
        <taxon>Moraxellaceae</taxon>
        <taxon>Acinetobacter</taxon>
    </lineage>
</organism>
<name>A0A371YTY5_9GAMM</name>
<proteinExistence type="predicted"/>
<reference evidence="4 5" key="2">
    <citation type="submission" date="2018-08" db="EMBL/GenBank/DDBJ databases">
        <title>The draft genome of Acinetobacter sichuanensis strain WCHAc060041.</title>
        <authorList>
            <person name="Qin J."/>
            <person name="Feng Y."/>
            <person name="Zong Z."/>
        </authorList>
    </citation>
    <scope>NUCLEOTIDE SEQUENCE [LARGE SCALE GENOMIC DNA]</scope>
    <source>
        <strain evidence="4 5">WCHAc060041</strain>
    </source>
</reference>
<reference evidence="3" key="1">
    <citation type="journal article" date="2014" name="Int. J. Syst. Evol. Microbiol.">
        <title>Complete genome of a new Firmicutes species belonging to the dominant human colonic microbiota ('Ruminococcus bicirculans') reveals two chromosomes and a selective capacity to utilize plant glucans.</title>
        <authorList>
            <consortium name="NISC Comparative Sequencing Program"/>
            <person name="Wegmann U."/>
            <person name="Louis P."/>
            <person name="Goesmann A."/>
            <person name="Henrissat B."/>
            <person name="Duncan S.H."/>
            <person name="Flint H.J."/>
        </authorList>
    </citation>
    <scope>NUCLEOTIDE SEQUENCE</scope>
    <source>
        <strain evidence="3">KCTC 62575</strain>
    </source>
</reference>